<dbReference type="Gene3D" id="1.10.357.10">
    <property type="entry name" value="Tetracycline Repressor, domain 2"/>
    <property type="match status" value="1"/>
</dbReference>
<accession>A0A1X0DVM5</accession>
<organism evidence="2 3">
    <name type="scientific">Mycobacterium heidelbergense</name>
    <dbReference type="NCBI Taxonomy" id="53376"/>
    <lineage>
        <taxon>Bacteria</taxon>
        <taxon>Bacillati</taxon>
        <taxon>Actinomycetota</taxon>
        <taxon>Actinomycetes</taxon>
        <taxon>Mycobacteriales</taxon>
        <taxon>Mycobacteriaceae</taxon>
        <taxon>Mycobacterium</taxon>
        <taxon>Mycobacterium simiae complex</taxon>
    </lineage>
</organism>
<dbReference type="PROSITE" id="PS50977">
    <property type="entry name" value="HTH_TETR_2"/>
    <property type="match status" value="1"/>
</dbReference>
<evidence type="ECO:0000313" key="3">
    <source>
        <dbReference type="Proteomes" id="UP000192566"/>
    </source>
</evidence>
<dbReference type="SUPFAM" id="SSF46689">
    <property type="entry name" value="Homeodomain-like"/>
    <property type="match status" value="1"/>
</dbReference>
<dbReference type="Proteomes" id="UP000192566">
    <property type="component" value="Unassembled WGS sequence"/>
</dbReference>
<keyword evidence="1" id="KW-0238">DNA-binding</keyword>
<dbReference type="Pfam" id="PF00440">
    <property type="entry name" value="TetR_N"/>
    <property type="match status" value="1"/>
</dbReference>
<dbReference type="GO" id="GO:0003677">
    <property type="term" value="F:DNA binding"/>
    <property type="evidence" value="ECO:0007669"/>
    <property type="project" value="UniProtKB-UniRule"/>
</dbReference>
<gene>
    <name evidence="2" type="ORF">BST25_01585</name>
</gene>
<proteinExistence type="predicted"/>
<sequence>MRTHGWGGATPASDQEAVDRILDAADDAIEARGADMRIVDVARALGVSRQTVYTYFPGSGALLEAAATRSGLRFLEPLADHLAGITDPIEALVESLAYTLEWLPGDRAIQVMLAHDFTKASTGITSDACVQFGHAILAGLDVDWTDLGLGHAELDDLVEYMLRILQSFMIDPGRPARRGAVLRDYLRRWVAPVLYAEITAHR</sequence>
<dbReference type="PRINTS" id="PR00455">
    <property type="entry name" value="HTHTETR"/>
</dbReference>
<dbReference type="RefSeq" id="WP_083072225.1">
    <property type="nucleotide sequence ID" value="NZ_AP022615.1"/>
</dbReference>
<comment type="caution">
    <text evidence="2">The sequence shown here is derived from an EMBL/GenBank/DDBJ whole genome shotgun (WGS) entry which is preliminary data.</text>
</comment>
<protein>
    <submittedName>
        <fullName evidence="2">TetR family transcriptional regulator</fullName>
    </submittedName>
</protein>
<dbReference type="OrthoDB" id="3212503at2"/>
<name>A0A1X0DVM5_MYCHE</name>
<dbReference type="InterPro" id="IPR001647">
    <property type="entry name" value="HTH_TetR"/>
</dbReference>
<reference evidence="2 3" key="1">
    <citation type="submission" date="2017-02" db="EMBL/GenBank/DDBJ databases">
        <title>The new phylogeny of genus Mycobacterium.</title>
        <authorList>
            <person name="Tortoli E."/>
            <person name="Trovato A."/>
            <person name="Cirillo D.M."/>
        </authorList>
    </citation>
    <scope>NUCLEOTIDE SEQUENCE [LARGE SCALE GENOMIC DNA]</scope>
    <source>
        <strain evidence="2 3">DSM 44471</strain>
    </source>
</reference>
<dbReference type="InterPro" id="IPR009057">
    <property type="entry name" value="Homeodomain-like_sf"/>
</dbReference>
<evidence type="ECO:0000313" key="2">
    <source>
        <dbReference type="EMBL" id="ORA76262.1"/>
    </source>
</evidence>
<evidence type="ECO:0000256" key="1">
    <source>
        <dbReference type="ARBA" id="ARBA00023125"/>
    </source>
</evidence>
<dbReference type="STRING" id="53376.BST25_01585"/>
<keyword evidence="3" id="KW-1185">Reference proteome</keyword>
<dbReference type="EMBL" id="MVHR01000002">
    <property type="protein sequence ID" value="ORA76262.1"/>
    <property type="molecule type" value="Genomic_DNA"/>
</dbReference>
<dbReference type="AlphaFoldDB" id="A0A1X0DVM5"/>